<dbReference type="AlphaFoldDB" id="B3PC60"/>
<dbReference type="GO" id="GO:0000976">
    <property type="term" value="F:transcription cis-regulatory region binding"/>
    <property type="evidence" value="ECO:0007669"/>
    <property type="project" value="TreeGrafter"/>
</dbReference>
<dbReference type="InterPro" id="IPR000160">
    <property type="entry name" value="GGDEF_dom"/>
</dbReference>
<keyword evidence="2" id="KW-0238">DNA-binding</keyword>
<proteinExistence type="predicted"/>
<reference evidence="5 6" key="1">
    <citation type="journal article" date="2008" name="J. Bacteriol.">
        <title>Insights into plant cell wall degradation from the genome sequence of the soil bacterium Cellvibrio japonicus.</title>
        <authorList>
            <person name="Deboy R.T."/>
            <person name="Mongodin E.F."/>
            <person name="Fouts D.E."/>
            <person name="Tailford L.E."/>
            <person name="Khouri H."/>
            <person name="Emerson J.B."/>
            <person name="Mohamoud Y."/>
            <person name="Watkins K."/>
            <person name="Henrissat B."/>
            <person name="Gilbert H.J."/>
            <person name="Nelson K.E."/>
        </authorList>
    </citation>
    <scope>NUCLEOTIDE SEQUENCE [LARGE SCALE GENOMIC DNA]</scope>
    <source>
        <strain evidence="5 6">Ueda107</strain>
    </source>
</reference>
<keyword evidence="1" id="KW-0805">Transcription regulation</keyword>
<dbReference type="KEGG" id="cja:CJA_2874"/>
<dbReference type="OrthoDB" id="8864477at2"/>
<dbReference type="Pfam" id="PF00990">
    <property type="entry name" value="GGDEF"/>
    <property type="match status" value="1"/>
</dbReference>
<dbReference type="Pfam" id="PF13377">
    <property type="entry name" value="Peripla_BP_3"/>
    <property type="match status" value="1"/>
</dbReference>
<evidence type="ECO:0000313" key="6">
    <source>
        <dbReference type="Proteomes" id="UP000001036"/>
    </source>
</evidence>
<dbReference type="InterPro" id="IPR029787">
    <property type="entry name" value="Nucleotide_cyclase"/>
</dbReference>
<evidence type="ECO:0000259" key="4">
    <source>
        <dbReference type="PROSITE" id="PS50887"/>
    </source>
</evidence>
<dbReference type="HOGENOM" id="CLU_363979_0_0_6"/>
<dbReference type="PANTHER" id="PTHR30146:SF24">
    <property type="entry name" value="XYLOSE OPERON REGULATORY PROTEIN"/>
    <property type="match status" value="1"/>
</dbReference>
<evidence type="ECO:0000313" key="5">
    <source>
        <dbReference type="EMBL" id="ACE86258.1"/>
    </source>
</evidence>
<dbReference type="EMBL" id="CP000934">
    <property type="protein sequence ID" value="ACE86258.1"/>
    <property type="molecule type" value="Genomic_DNA"/>
</dbReference>
<keyword evidence="3" id="KW-0804">Transcription</keyword>
<name>B3PC60_CELJU</name>
<gene>
    <name evidence="5" type="ordered locus">CJA_2874</name>
</gene>
<dbReference type="CDD" id="cd06267">
    <property type="entry name" value="PBP1_LacI_sugar_binding-like"/>
    <property type="match status" value="1"/>
</dbReference>
<dbReference type="Gene3D" id="3.40.50.2300">
    <property type="match status" value="2"/>
</dbReference>
<organism evidence="5 6">
    <name type="scientific">Cellvibrio japonicus (strain Ueda107)</name>
    <name type="common">Pseudomonas fluorescens subsp. cellulosa</name>
    <dbReference type="NCBI Taxonomy" id="498211"/>
    <lineage>
        <taxon>Bacteria</taxon>
        <taxon>Pseudomonadati</taxon>
        <taxon>Pseudomonadota</taxon>
        <taxon>Gammaproteobacteria</taxon>
        <taxon>Cellvibrionales</taxon>
        <taxon>Cellvibrionaceae</taxon>
        <taxon>Cellvibrio</taxon>
    </lineage>
</organism>
<dbReference type="InterPro" id="IPR046335">
    <property type="entry name" value="LacI/GalR-like_sensor"/>
</dbReference>
<dbReference type="PROSITE" id="PS50887">
    <property type="entry name" value="GGDEF"/>
    <property type="match status" value="1"/>
</dbReference>
<evidence type="ECO:0000256" key="3">
    <source>
        <dbReference type="ARBA" id="ARBA00023163"/>
    </source>
</evidence>
<dbReference type="InterPro" id="IPR028082">
    <property type="entry name" value="Peripla_BP_I"/>
</dbReference>
<dbReference type="PANTHER" id="PTHR30146">
    <property type="entry name" value="LACI-RELATED TRANSCRIPTIONAL REPRESSOR"/>
    <property type="match status" value="1"/>
</dbReference>
<dbReference type="Proteomes" id="UP000001036">
    <property type="component" value="Chromosome"/>
</dbReference>
<dbReference type="CDD" id="cd01949">
    <property type="entry name" value="GGDEF"/>
    <property type="match status" value="1"/>
</dbReference>
<feature type="domain" description="GGDEF" evidence="4">
    <location>
        <begin position="639"/>
        <end position="767"/>
    </location>
</feature>
<dbReference type="SMART" id="SM00267">
    <property type="entry name" value="GGDEF"/>
    <property type="match status" value="1"/>
</dbReference>
<dbReference type="RefSeq" id="WP_012488458.1">
    <property type="nucleotide sequence ID" value="NC_010995.1"/>
</dbReference>
<dbReference type="eggNOG" id="COG2199">
    <property type="taxonomic scope" value="Bacteria"/>
</dbReference>
<dbReference type="SUPFAM" id="SSF55073">
    <property type="entry name" value="Nucleotide cyclase"/>
    <property type="match status" value="1"/>
</dbReference>
<dbReference type="Gene3D" id="3.30.70.270">
    <property type="match status" value="1"/>
</dbReference>
<dbReference type="eggNOG" id="COG1609">
    <property type="taxonomic scope" value="Bacteria"/>
</dbReference>
<dbReference type="SUPFAM" id="SSF53822">
    <property type="entry name" value="Periplasmic binding protein-like I"/>
    <property type="match status" value="1"/>
</dbReference>
<dbReference type="STRING" id="498211.CJA_2874"/>
<sequence>MTSFEITSDSPDIPPITGAAAKTIGVLIHRVDDDLAAALVLGLMQKAAQHDLRLVFFPGRHLHSTQLFNRQFNVLFDLAYHLPLDGILSLTNSYQAGAYEDEISQVFSLFGSTPLLSMNFVAPGNPSVIVDNRAGAELLFRHLIGIHGYRRIAYMRGADGHFDEEERFAAYLSALQKAHIPFEPALVVQGNFERDGGRRAMEELLARQVPFEALVAANDTMALAALTVAQERNLHVPGDFAICGFDNLLSAQREAPMITTVHQPMTTQVQIALELLLSHMQGNSIPLVTKVPMRLVVRQSCGCIGERGGARQDSKAFPAEQGANYRERILADLGLPETRATVYKSYLLFLEHCLRQFEKSGWMDVAIGEFANECLATEGDISHLQALVFYLQRHLLDVCPSLRSAPSVGHILACAEQLQKWQLVIIDKLRAYQLSIRQREEHDAEILSRLVKTQLTDFSLAGICQLLETTLRQIGVTQCVMGLYPHSFDYQLFGVDIPRELRLMLVMVNGELDQSRPGQLIPLDVLLGETPCINRSLVQVVLPIFHQNRHYGLLLLDMTDNPRIPLEWLRHELSSILVGAIVAEELQQQQQHLQRHLDIRNHQNARLINIVERDELTGLLNRRGFFHRAPAWVNSHGGRDIRLVFIDLDDLKKINDTHGHSEGDLALGVAASLISTSFRADDLIARLSGDEFVVLTSGQQGEEDLRGRLYQQFDRYNQTSNLAYHLGCSLGCYSFRAEEMVSLEALVAKADQLLYEEKRRRKRGRTD</sequence>
<dbReference type="NCBIfam" id="TIGR00254">
    <property type="entry name" value="GGDEF"/>
    <property type="match status" value="1"/>
</dbReference>
<keyword evidence="6" id="KW-1185">Reference proteome</keyword>
<accession>B3PC60</accession>
<dbReference type="InterPro" id="IPR043128">
    <property type="entry name" value="Rev_trsase/Diguanyl_cyclase"/>
</dbReference>
<evidence type="ECO:0000256" key="2">
    <source>
        <dbReference type="ARBA" id="ARBA00023125"/>
    </source>
</evidence>
<evidence type="ECO:0000256" key="1">
    <source>
        <dbReference type="ARBA" id="ARBA00023015"/>
    </source>
</evidence>
<protein>
    <submittedName>
        <fullName evidence="5">GGDEF domain protein</fullName>
    </submittedName>
</protein>
<dbReference type="GO" id="GO:0003700">
    <property type="term" value="F:DNA-binding transcription factor activity"/>
    <property type="evidence" value="ECO:0007669"/>
    <property type="project" value="TreeGrafter"/>
</dbReference>